<dbReference type="OrthoDB" id="5314997at2759"/>
<gene>
    <name evidence="1" type="ORF">BU16DRAFT_98141</name>
</gene>
<organism evidence="1 2">
    <name type="scientific">Lophium mytilinum</name>
    <dbReference type="NCBI Taxonomy" id="390894"/>
    <lineage>
        <taxon>Eukaryota</taxon>
        <taxon>Fungi</taxon>
        <taxon>Dikarya</taxon>
        <taxon>Ascomycota</taxon>
        <taxon>Pezizomycotina</taxon>
        <taxon>Dothideomycetes</taxon>
        <taxon>Pleosporomycetidae</taxon>
        <taxon>Mytilinidiales</taxon>
        <taxon>Mytilinidiaceae</taxon>
        <taxon>Lophium</taxon>
    </lineage>
</organism>
<protein>
    <recommendedName>
        <fullName evidence="3">F-box domain-containing protein</fullName>
    </recommendedName>
</protein>
<evidence type="ECO:0000313" key="2">
    <source>
        <dbReference type="Proteomes" id="UP000799750"/>
    </source>
</evidence>
<dbReference type="PANTHER" id="PTHR42085">
    <property type="entry name" value="F-BOX DOMAIN-CONTAINING PROTEIN"/>
    <property type="match status" value="1"/>
</dbReference>
<name>A0A6A6QIW6_9PEZI</name>
<sequence>MMRVASQSLDRDVPLRSRFLELPTELRLRIYFFSFVDPDIGRRPKYIQRSEVAILSDEFLRNRPGFWGTEKMTRILRVNKQIHDEALEVLYKEFSFWLGPLSDFVPTTYRSSRRPVYTPDDMLSAKPLSLVRHIEITLFLRLQQFYTYSGVPTDPTQLNPPMPTPSIPTMDPFLAMERSALKRVITRMPSIKSVTLWVGVPYIRVPDGAKARMVFHVVEVGRVLEGIDKIVINFDRRVEGYADADTDGHRVYEECTEKLSQFKSITSCVWA</sequence>
<keyword evidence="2" id="KW-1185">Reference proteome</keyword>
<accession>A0A6A6QIW6</accession>
<proteinExistence type="predicted"/>
<dbReference type="EMBL" id="MU004194">
    <property type="protein sequence ID" value="KAF2491920.1"/>
    <property type="molecule type" value="Genomic_DNA"/>
</dbReference>
<reference evidence="1" key="1">
    <citation type="journal article" date="2020" name="Stud. Mycol.">
        <title>101 Dothideomycetes genomes: a test case for predicting lifestyles and emergence of pathogens.</title>
        <authorList>
            <person name="Haridas S."/>
            <person name="Albert R."/>
            <person name="Binder M."/>
            <person name="Bloem J."/>
            <person name="Labutti K."/>
            <person name="Salamov A."/>
            <person name="Andreopoulos B."/>
            <person name="Baker S."/>
            <person name="Barry K."/>
            <person name="Bills G."/>
            <person name="Bluhm B."/>
            <person name="Cannon C."/>
            <person name="Castanera R."/>
            <person name="Culley D."/>
            <person name="Daum C."/>
            <person name="Ezra D."/>
            <person name="Gonzalez J."/>
            <person name="Henrissat B."/>
            <person name="Kuo A."/>
            <person name="Liang C."/>
            <person name="Lipzen A."/>
            <person name="Lutzoni F."/>
            <person name="Magnuson J."/>
            <person name="Mondo S."/>
            <person name="Nolan M."/>
            <person name="Ohm R."/>
            <person name="Pangilinan J."/>
            <person name="Park H.-J."/>
            <person name="Ramirez L."/>
            <person name="Alfaro M."/>
            <person name="Sun H."/>
            <person name="Tritt A."/>
            <person name="Yoshinaga Y."/>
            <person name="Zwiers L.-H."/>
            <person name="Turgeon B."/>
            <person name="Goodwin S."/>
            <person name="Spatafora J."/>
            <person name="Crous P."/>
            <person name="Grigoriev I."/>
        </authorList>
    </citation>
    <scope>NUCLEOTIDE SEQUENCE</scope>
    <source>
        <strain evidence="1">CBS 269.34</strain>
    </source>
</reference>
<evidence type="ECO:0000313" key="1">
    <source>
        <dbReference type="EMBL" id="KAF2491920.1"/>
    </source>
</evidence>
<evidence type="ECO:0008006" key="3">
    <source>
        <dbReference type="Google" id="ProtNLM"/>
    </source>
</evidence>
<dbReference type="Proteomes" id="UP000799750">
    <property type="component" value="Unassembled WGS sequence"/>
</dbReference>
<dbReference type="InterPro" id="IPR038883">
    <property type="entry name" value="AN11006-like"/>
</dbReference>
<dbReference type="PANTHER" id="PTHR42085:SF2">
    <property type="entry name" value="F-BOX DOMAIN-CONTAINING PROTEIN"/>
    <property type="match status" value="1"/>
</dbReference>
<dbReference type="AlphaFoldDB" id="A0A6A6QIW6"/>